<organism evidence="1 2">
    <name type="scientific">Gigaspora rosea</name>
    <dbReference type="NCBI Taxonomy" id="44941"/>
    <lineage>
        <taxon>Eukaryota</taxon>
        <taxon>Fungi</taxon>
        <taxon>Fungi incertae sedis</taxon>
        <taxon>Mucoromycota</taxon>
        <taxon>Glomeromycotina</taxon>
        <taxon>Glomeromycetes</taxon>
        <taxon>Diversisporales</taxon>
        <taxon>Gigasporaceae</taxon>
        <taxon>Gigaspora</taxon>
    </lineage>
</organism>
<proteinExistence type="predicted"/>
<sequence>MLNKCNEIKCDYCKANNLECIRLLPTTQEAFDKNKDKVSYIVGKYEPTESGRLHAQIYIQLHKNKRQTITSAKKIFNDESLIFQTKLGGTSEQNCNYILKIYDRCKKHSGCQCDFFDLTKIFNKCDITCERKIATWGRGEYPKEIVGPFEFGEY</sequence>
<dbReference type="AlphaFoldDB" id="A0A397V8I2"/>
<reference evidence="1 2" key="1">
    <citation type="submission" date="2018-06" db="EMBL/GenBank/DDBJ databases">
        <title>Comparative genomics reveals the genomic features of Rhizophagus irregularis, R. cerebriforme, R. diaphanum and Gigaspora rosea, and their symbiotic lifestyle signature.</title>
        <authorList>
            <person name="Morin E."/>
            <person name="San Clemente H."/>
            <person name="Chen E.C.H."/>
            <person name="De La Providencia I."/>
            <person name="Hainaut M."/>
            <person name="Kuo A."/>
            <person name="Kohler A."/>
            <person name="Murat C."/>
            <person name="Tang N."/>
            <person name="Roy S."/>
            <person name="Loubradou J."/>
            <person name="Henrissat B."/>
            <person name="Grigoriev I.V."/>
            <person name="Corradi N."/>
            <person name="Roux C."/>
            <person name="Martin F.M."/>
        </authorList>
    </citation>
    <scope>NUCLEOTIDE SEQUENCE [LARGE SCALE GENOMIC DNA]</scope>
    <source>
        <strain evidence="1 2">DAOM 194757</strain>
    </source>
</reference>
<gene>
    <name evidence="1" type="ORF">C2G38_2037896</name>
</gene>
<comment type="caution">
    <text evidence="1">The sequence shown here is derived from an EMBL/GenBank/DDBJ whole genome shotgun (WGS) entry which is preliminary data.</text>
</comment>
<dbReference type="Gene3D" id="3.40.1310.20">
    <property type="match status" value="1"/>
</dbReference>
<protein>
    <recommendedName>
        <fullName evidence="3">Viral replication-associated protein N-terminal domain-containing protein</fullName>
    </recommendedName>
</protein>
<evidence type="ECO:0000313" key="2">
    <source>
        <dbReference type="Proteomes" id="UP000266673"/>
    </source>
</evidence>
<keyword evidence="2" id="KW-1185">Reference proteome</keyword>
<dbReference type="Proteomes" id="UP000266673">
    <property type="component" value="Unassembled WGS sequence"/>
</dbReference>
<dbReference type="EMBL" id="QKWP01000621">
    <property type="protein sequence ID" value="RIB17229.1"/>
    <property type="molecule type" value="Genomic_DNA"/>
</dbReference>
<name>A0A397V8I2_9GLOM</name>
<evidence type="ECO:0000313" key="1">
    <source>
        <dbReference type="EMBL" id="RIB17229.1"/>
    </source>
</evidence>
<evidence type="ECO:0008006" key="3">
    <source>
        <dbReference type="Google" id="ProtNLM"/>
    </source>
</evidence>
<dbReference type="OrthoDB" id="2427354at2759"/>
<accession>A0A397V8I2</accession>